<keyword evidence="5" id="KW-0411">Iron-sulfur</keyword>
<evidence type="ECO:0000256" key="3">
    <source>
        <dbReference type="ARBA" id="ARBA00022723"/>
    </source>
</evidence>
<evidence type="ECO:0000259" key="6">
    <source>
        <dbReference type="SMART" id="SM00928"/>
    </source>
</evidence>
<dbReference type="NCBIfam" id="NF010120">
    <property type="entry name" value="PRK13596.1"/>
    <property type="match status" value="1"/>
</dbReference>
<evidence type="ECO:0000256" key="2">
    <source>
        <dbReference type="ARBA" id="ARBA00022485"/>
    </source>
</evidence>
<evidence type="ECO:0000313" key="7">
    <source>
        <dbReference type="EMBL" id="QSZ41400.1"/>
    </source>
</evidence>
<dbReference type="SUPFAM" id="SSF140490">
    <property type="entry name" value="Nqo1C-terminal domain-like"/>
    <property type="match status" value="1"/>
</dbReference>
<dbReference type="PROSITE" id="PS00645">
    <property type="entry name" value="COMPLEX1_51K_2"/>
    <property type="match status" value="1"/>
</dbReference>
<reference evidence="7" key="2">
    <citation type="submission" date="2021-04" db="EMBL/GenBank/DDBJ databases">
        <title>Isolation and characterization of a novel species of the genus Sulfurimonas.</title>
        <authorList>
            <person name="Fukui M."/>
        </authorList>
    </citation>
    <scope>NUCLEOTIDE SEQUENCE</scope>
    <source>
        <strain evidence="7">H1576</strain>
    </source>
</reference>
<feature type="domain" description="NADH-ubiquinone oxidoreductase 51kDa subunit iron-sulphur binding" evidence="6">
    <location>
        <begin position="320"/>
        <end position="365"/>
    </location>
</feature>
<dbReference type="RefSeq" id="WP_207562680.1">
    <property type="nucleotide sequence ID" value="NZ_CP046072.1"/>
</dbReference>
<dbReference type="InterPro" id="IPR001949">
    <property type="entry name" value="NADH-UbQ_OxRdtase_51kDa_CS"/>
</dbReference>
<dbReference type="GO" id="GO:0008137">
    <property type="term" value="F:NADH dehydrogenase (ubiquinone) activity"/>
    <property type="evidence" value="ECO:0007669"/>
    <property type="project" value="InterPro"/>
</dbReference>
<protein>
    <submittedName>
        <fullName evidence="7">NADH-quinone oxidoreductase subunit NuoF</fullName>
    </submittedName>
</protein>
<proteinExistence type="inferred from homology"/>
<evidence type="ECO:0000256" key="1">
    <source>
        <dbReference type="ARBA" id="ARBA00007523"/>
    </source>
</evidence>
<dbReference type="InterPro" id="IPR019575">
    <property type="entry name" value="Nuop51_4Fe4S-bd"/>
</dbReference>
<organism evidence="7 8">
    <name type="scientific">Sulfurimonas aquatica</name>
    <dbReference type="NCBI Taxonomy" id="2672570"/>
    <lineage>
        <taxon>Bacteria</taxon>
        <taxon>Pseudomonadati</taxon>
        <taxon>Campylobacterota</taxon>
        <taxon>Epsilonproteobacteria</taxon>
        <taxon>Campylobacterales</taxon>
        <taxon>Sulfurimonadaceae</taxon>
        <taxon>Sulfurimonas</taxon>
    </lineage>
</organism>
<dbReference type="FunFam" id="3.40.50.11540:FF:000001">
    <property type="entry name" value="NADH dehydrogenase [ubiquinone] flavoprotein 1, mitochondrial"/>
    <property type="match status" value="1"/>
</dbReference>
<dbReference type="PANTHER" id="PTHR43578:SF3">
    <property type="entry name" value="NADH-QUINONE OXIDOREDUCTASE SUBUNIT F"/>
    <property type="match status" value="1"/>
</dbReference>
<dbReference type="Gene3D" id="6.10.250.1450">
    <property type="match status" value="1"/>
</dbReference>
<keyword evidence="3" id="KW-0479">Metal-binding</keyword>
<dbReference type="SUPFAM" id="SSF142019">
    <property type="entry name" value="Nqo1 FMN-binding domain-like"/>
    <property type="match status" value="1"/>
</dbReference>
<dbReference type="SMART" id="SM00928">
    <property type="entry name" value="NADH_4Fe-4S"/>
    <property type="match status" value="1"/>
</dbReference>
<dbReference type="InterPro" id="IPR037225">
    <property type="entry name" value="Nuo51_FMN-bd_sf"/>
</dbReference>
<dbReference type="GO" id="GO:0010181">
    <property type="term" value="F:FMN binding"/>
    <property type="evidence" value="ECO:0007669"/>
    <property type="project" value="InterPro"/>
</dbReference>
<dbReference type="PANTHER" id="PTHR43578">
    <property type="entry name" value="NADH-QUINONE OXIDOREDUCTASE SUBUNIT F"/>
    <property type="match status" value="1"/>
</dbReference>
<gene>
    <name evidence="7" type="primary">nuoF</name>
    <name evidence="7" type="ORF">GJV85_04520</name>
</gene>
<evidence type="ECO:0000313" key="8">
    <source>
        <dbReference type="Proteomes" id="UP000671852"/>
    </source>
</evidence>
<dbReference type="Gene3D" id="3.10.20.600">
    <property type="match status" value="1"/>
</dbReference>
<dbReference type="InterPro" id="IPR037207">
    <property type="entry name" value="Nuop51_4Fe4S-bd_sf"/>
</dbReference>
<dbReference type="Pfam" id="PF01512">
    <property type="entry name" value="Complex1_51K"/>
    <property type="match status" value="1"/>
</dbReference>
<dbReference type="AlphaFoldDB" id="A0A975AZL8"/>
<keyword evidence="4" id="KW-0408">Iron</keyword>
<evidence type="ECO:0000256" key="4">
    <source>
        <dbReference type="ARBA" id="ARBA00023004"/>
    </source>
</evidence>
<accession>A0A975AZL8</accession>
<comment type="similarity">
    <text evidence="1">Belongs to the complex I 51 kDa subunit family.</text>
</comment>
<keyword evidence="2" id="KW-0004">4Fe-4S</keyword>
<dbReference type="Proteomes" id="UP000671852">
    <property type="component" value="Chromosome"/>
</dbReference>
<dbReference type="FunFam" id="1.20.1440.230:FF:000001">
    <property type="entry name" value="Mitochondrial NADH dehydrogenase flavoprotein 1"/>
    <property type="match status" value="1"/>
</dbReference>
<keyword evidence="8" id="KW-1185">Reference proteome</keyword>
<evidence type="ECO:0000256" key="5">
    <source>
        <dbReference type="ARBA" id="ARBA00023014"/>
    </source>
</evidence>
<reference evidence="7" key="1">
    <citation type="submission" date="2019-11" db="EMBL/GenBank/DDBJ databases">
        <authorList>
            <person name="Kojima H."/>
        </authorList>
    </citation>
    <scope>NUCLEOTIDE SEQUENCE</scope>
    <source>
        <strain evidence="7">H1576</strain>
    </source>
</reference>
<dbReference type="GO" id="GO:0051539">
    <property type="term" value="F:4 iron, 4 sulfur cluster binding"/>
    <property type="evidence" value="ECO:0007669"/>
    <property type="project" value="UniProtKB-KW"/>
</dbReference>
<dbReference type="Gene3D" id="1.20.1440.230">
    <property type="entry name" value="NADH-ubiquinone oxidoreductase 51kDa subunit, iron-sulphur binding domain"/>
    <property type="match status" value="1"/>
</dbReference>
<dbReference type="KEGG" id="saqt:GJV85_04520"/>
<dbReference type="SUPFAM" id="SSF142984">
    <property type="entry name" value="Nqo1 middle domain-like"/>
    <property type="match status" value="1"/>
</dbReference>
<dbReference type="Gene3D" id="3.40.50.11540">
    <property type="entry name" value="NADH-ubiquinone oxidoreductase 51kDa subunit"/>
    <property type="match status" value="1"/>
</dbReference>
<dbReference type="InterPro" id="IPR011538">
    <property type="entry name" value="Nuo51_FMN-bd"/>
</dbReference>
<dbReference type="Pfam" id="PF10589">
    <property type="entry name" value="NADH_4Fe-4S"/>
    <property type="match status" value="1"/>
</dbReference>
<name>A0A975AZL8_9BACT</name>
<dbReference type="EMBL" id="CP046072">
    <property type="protein sequence ID" value="QSZ41400.1"/>
    <property type="molecule type" value="Genomic_DNA"/>
</dbReference>
<sequence>MRECKIVSSKFDIENSHTLEVAKAHGAYESLTKMQEFTPTEIIKIIKDANLRGKGGGGASAGEKWELIPQDGDKPSYLAVNCDESEPGTFKDRKIITYDPHLLIEGIILTCYAIKSKHAYIYIRGEYKEYQDILQNAIDEAYEDGLLNQTDITIHRGAGAYICGEKSALLESMEGKRGHPRLKPKQKEPEWFFGNPTLVNNVETIASVPFIVANGADAYRAYGTQKSPGTLLFAMSGHVQNPGVYEAEFGISMMEYINHYGGGVKNGKKLKALIPGGVSCGLLTADECEKLTLDYEALRDIGSSLGTGGMILMDEDTDMVEALKNILEFYHEESCGQCTPCREGTGWSDKIVAKILDKRGSADDIDKLLELADTMNGKTICVFAPSVSTVIVSFITKFRDEFERAVS</sequence>
<dbReference type="InterPro" id="IPR054765">
    <property type="entry name" value="SLBB_dom"/>
</dbReference>
<dbReference type="GO" id="GO:0046872">
    <property type="term" value="F:metal ion binding"/>
    <property type="evidence" value="ECO:0007669"/>
    <property type="project" value="UniProtKB-KW"/>
</dbReference>
<dbReference type="Pfam" id="PF22461">
    <property type="entry name" value="SLBB_2"/>
    <property type="match status" value="1"/>
</dbReference>